<accession>A0A127ZG72</accession>
<organism evidence="1">
    <name type="scientific">Sporisorium scitamineum</name>
    <dbReference type="NCBI Taxonomy" id="49012"/>
    <lineage>
        <taxon>Eukaryota</taxon>
        <taxon>Fungi</taxon>
        <taxon>Dikarya</taxon>
        <taxon>Basidiomycota</taxon>
        <taxon>Ustilaginomycotina</taxon>
        <taxon>Ustilaginomycetes</taxon>
        <taxon>Ustilaginales</taxon>
        <taxon>Ustilaginaceae</taxon>
        <taxon>Sporisorium</taxon>
    </lineage>
</organism>
<dbReference type="EMBL" id="LK056683">
    <property type="protein sequence ID" value="CDU25035.1"/>
    <property type="molecule type" value="Genomic_DNA"/>
</dbReference>
<proteinExistence type="predicted"/>
<protein>
    <submittedName>
        <fullName evidence="1">Uncharacterized protein</fullName>
    </submittedName>
</protein>
<name>A0A127ZG72_9BASI</name>
<reference evidence="1" key="1">
    <citation type="submission" date="2014-06" db="EMBL/GenBank/DDBJ databases">
        <authorList>
            <person name="Ju J."/>
            <person name="Zhang J."/>
        </authorList>
    </citation>
    <scope>NUCLEOTIDE SEQUENCE</scope>
    <source>
        <strain evidence="1">SscI8</strain>
    </source>
</reference>
<evidence type="ECO:0000313" key="1">
    <source>
        <dbReference type="EMBL" id="CDU25035.1"/>
    </source>
</evidence>
<gene>
    <name evidence="1" type="ORF">SPSC_04869</name>
</gene>
<dbReference type="OrthoDB" id="2555894at2759"/>
<dbReference type="AlphaFoldDB" id="A0A127ZG72"/>
<sequence length="218" mass="24375">MTTTEVKPGKTCRLCNKTLDSHSFGTGFTCRTCQHECHRAEPLCGEMAALHTKQQRENALAIKALKDEISELKNNPSNRQQKASTALKGLKDTMSDLSSEVGWIDFTRRLKEAFVAPAEPEEKQVKEQELQRGKDAKQLKDGMREMQAFLRQMQQAFSVLPVLAVPAPAQTQTEVLTTTVLSKSVATSQVKKEMRVIVIHIVACESHRFLYPSFEAAV</sequence>